<evidence type="ECO:0000256" key="6">
    <source>
        <dbReference type="ARBA" id="ARBA00022989"/>
    </source>
</evidence>
<gene>
    <name evidence="9" type="ORF">SCF082_LOCUS48904</name>
</gene>
<evidence type="ECO:0000259" key="8">
    <source>
        <dbReference type="Pfam" id="PF02434"/>
    </source>
</evidence>
<evidence type="ECO:0000313" key="9">
    <source>
        <dbReference type="EMBL" id="CAK9104880.1"/>
    </source>
</evidence>
<evidence type="ECO:0000256" key="4">
    <source>
        <dbReference type="ARBA" id="ARBA00022692"/>
    </source>
</evidence>
<feature type="non-terminal residue" evidence="9">
    <location>
        <position position="317"/>
    </location>
</feature>
<feature type="non-terminal residue" evidence="9">
    <location>
        <position position="1"/>
    </location>
</feature>
<name>A0ABP0RW61_9DINO</name>
<reference evidence="9 10" key="1">
    <citation type="submission" date="2024-02" db="EMBL/GenBank/DDBJ databases">
        <authorList>
            <person name="Chen Y."/>
            <person name="Shah S."/>
            <person name="Dougan E. K."/>
            <person name="Thang M."/>
            <person name="Chan C."/>
        </authorList>
    </citation>
    <scope>NUCLEOTIDE SEQUENCE [LARGE SCALE GENOMIC DNA]</scope>
</reference>
<keyword evidence="3" id="KW-0808">Transferase</keyword>
<keyword evidence="2" id="KW-0328">Glycosyltransferase</keyword>
<organism evidence="9 10">
    <name type="scientific">Durusdinium trenchii</name>
    <dbReference type="NCBI Taxonomy" id="1381693"/>
    <lineage>
        <taxon>Eukaryota</taxon>
        <taxon>Sar</taxon>
        <taxon>Alveolata</taxon>
        <taxon>Dinophyceae</taxon>
        <taxon>Suessiales</taxon>
        <taxon>Symbiodiniaceae</taxon>
        <taxon>Durusdinium</taxon>
    </lineage>
</organism>
<evidence type="ECO:0000256" key="7">
    <source>
        <dbReference type="ARBA" id="ARBA00023136"/>
    </source>
</evidence>
<comment type="subcellular location">
    <subcellularLocation>
        <location evidence="1">Membrane</location>
        <topology evidence="1">Single-pass type II membrane protein</topology>
    </subcellularLocation>
</comment>
<evidence type="ECO:0000256" key="5">
    <source>
        <dbReference type="ARBA" id="ARBA00022968"/>
    </source>
</evidence>
<keyword evidence="6" id="KW-1133">Transmembrane helix</keyword>
<feature type="domain" description="Fringe-like glycosyltransferase" evidence="8">
    <location>
        <begin position="113"/>
        <end position="193"/>
    </location>
</feature>
<accession>A0ABP0RW61</accession>
<keyword evidence="10" id="KW-1185">Reference proteome</keyword>
<dbReference type="EMBL" id="CAXAMM010042439">
    <property type="protein sequence ID" value="CAK9104880.1"/>
    <property type="molecule type" value="Genomic_DNA"/>
</dbReference>
<dbReference type="Pfam" id="PF02434">
    <property type="entry name" value="Fringe"/>
    <property type="match status" value="1"/>
</dbReference>
<evidence type="ECO:0000256" key="1">
    <source>
        <dbReference type="ARBA" id="ARBA00004606"/>
    </source>
</evidence>
<sequence>PDPRLKARTHDGAVDHADAMALAAALCIFIPALVQDEAKVSDFGRMAQAIRQTWLTNSTFFVHPSPPPTGLLDELKGLQRLALPEDAATSWGLRALHFWKHAVSLMEEVGGSGKCDWIMKVPVSSYVNVPTLENRLSCFNASDSFYLGVPTVAYSPGQEPFMFPNQLGGVIISRGFFDHVAAWTDYCMRHADSTDAPYGADGFFEDYTFSMCLSDLGHLTVSNYADMENSFVLFERPNQTMQMFQKHPDTLKQCLLVVGQLESPLQVSFVHEKIAWSKWHTSIPCIGESQMGRFSISDAYGNAKAYYDERIRLALYY</sequence>
<keyword evidence="5" id="KW-0735">Signal-anchor</keyword>
<evidence type="ECO:0000313" key="10">
    <source>
        <dbReference type="Proteomes" id="UP001642464"/>
    </source>
</evidence>
<keyword evidence="4" id="KW-0812">Transmembrane</keyword>
<keyword evidence="7" id="KW-0472">Membrane</keyword>
<dbReference type="Gene3D" id="3.90.550.50">
    <property type="match status" value="1"/>
</dbReference>
<evidence type="ECO:0000256" key="3">
    <source>
        <dbReference type="ARBA" id="ARBA00022679"/>
    </source>
</evidence>
<dbReference type="Proteomes" id="UP001642464">
    <property type="component" value="Unassembled WGS sequence"/>
</dbReference>
<protein>
    <recommendedName>
        <fullName evidence="8">Fringe-like glycosyltransferase domain-containing protein</fullName>
    </recommendedName>
</protein>
<dbReference type="InterPro" id="IPR003378">
    <property type="entry name" value="Fringe-like_glycosylTrfase"/>
</dbReference>
<proteinExistence type="predicted"/>
<evidence type="ECO:0000256" key="2">
    <source>
        <dbReference type="ARBA" id="ARBA00022676"/>
    </source>
</evidence>
<comment type="caution">
    <text evidence="9">The sequence shown here is derived from an EMBL/GenBank/DDBJ whole genome shotgun (WGS) entry which is preliminary data.</text>
</comment>